<dbReference type="KEGG" id="cyj:Cyan7822_4362"/>
<gene>
    <name evidence="2" type="ordered locus">Cyan7822_4362</name>
</gene>
<evidence type="ECO:0000313" key="3">
    <source>
        <dbReference type="Proteomes" id="UP000008206"/>
    </source>
</evidence>
<keyword evidence="3" id="KW-1185">Reference proteome</keyword>
<dbReference type="Proteomes" id="UP000008206">
    <property type="component" value="Chromosome"/>
</dbReference>
<evidence type="ECO:0000313" key="2">
    <source>
        <dbReference type="EMBL" id="ADN16278.1"/>
    </source>
</evidence>
<dbReference type="RefSeq" id="WP_013324341.1">
    <property type="nucleotide sequence ID" value="NC_014501.1"/>
</dbReference>
<protein>
    <submittedName>
        <fullName evidence="2">Uncharacterized protein</fullName>
    </submittedName>
</protein>
<sequence>MFQRFFGAATITLGLYFYLALNGMFVKPISLDKLFFSLLSQPTNNTQQLMTSPRKLMDI</sequence>
<reference evidence="3" key="1">
    <citation type="journal article" date="2011" name="MBio">
        <title>Novel metabolic attributes of the genus Cyanothece, comprising a group of unicellular nitrogen-fixing Cyanobacteria.</title>
        <authorList>
            <person name="Bandyopadhyay A."/>
            <person name="Elvitigala T."/>
            <person name="Welsh E."/>
            <person name="Stockel J."/>
            <person name="Liberton M."/>
            <person name="Min H."/>
            <person name="Sherman L.A."/>
            <person name="Pakrasi H.B."/>
        </authorList>
    </citation>
    <scope>NUCLEOTIDE SEQUENCE [LARGE SCALE GENOMIC DNA]</scope>
    <source>
        <strain evidence="3">PCC 7822</strain>
    </source>
</reference>
<keyword evidence="1" id="KW-0472">Membrane</keyword>
<evidence type="ECO:0000256" key="1">
    <source>
        <dbReference type="SAM" id="Phobius"/>
    </source>
</evidence>
<dbReference type="AlphaFoldDB" id="E0UB33"/>
<feature type="transmembrane region" description="Helical" evidence="1">
    <location>
        <begin position="6"/>
        <end position="26"/>
    </location>
</feature>
<accession>E0UB33</accession>
<proteinExistence type="predicted"/>
<dbReference type="HOGENOM" id="CLU_2952705_0_0_3"/>
<dbReference type="EMBL" id="CP002198">
    <property type="protein sequence ID" value="ADN16278.1"/>
    <property type="molecule type" value="Genomic_DNA"/>
</dbReference>
<organism evidence="2 3">
    <name type="scientific">Gloeothece verrucosa (strain PCC 7822)</name>
    <name type="common">Cyanothece sp. (strain PCC 7822)</name>
    <dbReference type="NCBI Taxonomy" id="497965"/>
    <lineage>
        <taxon>Bacteria</taxon>
        <taxon>Bacillati</taxon>
        <taxon>Cyanobacteriota</taxon>
        <taxon>Cyanophyceae</taxon>
        <taxon>Oscillatoriophycideae</taxon>
        <taxon>Chroococcales</taxon>
        <taxon>Aphanothecaceae</taxon>
        <taxon>Gloeothece</taxon>
        <taxon>Gloeothece verrucosa</taxon>
    </lineage>
</organism>
<name>E0UB33_GLOV7</name>
<keyword evidence="1" id="KW-1133">Transmembrane helix</keyword>
<keyword evidence="1" id="KW-0812">Transmembrane</keyword>